<proteinExistence type="predicted"/>
<dbReference type="EMBL" id="JAUSWJ010000001">
    <property type="protein sequence ID" value="MDQ0517304.1"/>
    <property type="molecule type" value="Genomic_DNA"/>
</dbReference>
<gene>
    <name evidence="1" type="ORF">QO015_002917</name>
</gene>
<evidence type="ECO:0000313" key="2">
    <source>
        <dbReference type="Proteomes" id="UP001223743"/>
    </source>
</evidence>
<comment type="caution">
    <text evidence="1">The sequence shown here is derived from an EMBL/GenBank/DDBJ whole genome shotgun (WGS) entry which is preliminary data.</text>
</comment>
<reference evidence="1 2" key="1">
    <citation type="submission" date="2023-07" db="EMBL/GenBank/DDBJ databases">
        <title>Genomic Encyclopedia of Type Strains, Phase IV (KMG-IV): sequencing the most valuable type-strain genomes for metagenomic binning, comparative biology and taxonomic classification.</title>
        <authorList>
            <person name="Goeker M."/>
        </authorList>
    </citation>
    <scope>NUCLEOTIDE SEQUENCE [LARGE SCALE GENOMIC DNA]</scope>
    <source>
        <strain evidence="1 2">B1-1</strain>
    </source>
</reference>
<dbReference type="RefSeq" id="WP_266278530.1">
    <property type="nucleotide sequence ID" value="NZ_JAPKNF010000001.1"/>
</dbReference>
<sequence>MVILIPSFASLSRAAGRFPLREVVGRLISPSDPKGETMGHGRDDQPVVAVFGVVVTVFGRAGACGRAPVTAATRPVRIALARRGAAIGKPD</sequence>
<dbReference type="Proteomes" id="UP001223743">
    <property type="component" value="Unassembled WGS sequence"/>
</dbReference>
<keyword evidence="2" id="KW-1185">Reference proteome</keyword>
<protein>
    <submittedName>
        <fullName evidence="1">Uncharacterized protein</fullName>
    </submittedName>
</protein>
<accession>A0ABU0M8L2</accession>
<evidence type="ECO:0000313" key="1">
    <source>
        <dbReference type="EMBL" id="MDQ0517304.1"/>
    </source>
</evidence>
<name>A0ABU0M8L2_9HYPH</name>
<organism evidence="1 2">
    <name type="scientific">Kaistia geumhonensis</name>
    <dbReference type="NCBI Taxonomy" id="410839"/>
    <lineage>
        <taxon>Bacteria</taxon>
        <taxon>Pseudomonadati</taxon>
        <taxon>Pseudomonadota</taxon>
        <taxon>Alphaproteobacteria</taxon>
        <taxon>Hyphomicrobiales</taxon>
        <taxon>Kaistiaceae</taxon>
        <taxon>Kaistia</taxon>
    </lineage>
</organism>